<name>A5BZS9_VITVI</name>
<dbReference type="EMBL" id="AM477055">
    <property type="protein sequence ID" value="CAN72888.1"/>
    <property type="molecule type" value="Genomic_DNA"/>
</dbReference>
<gene>
    <name evidence="1" type="ORF">VITISV_021230</name>
</gene>
<proteinExistence type="predicted"/>
<evidence type="ECO:0000313" key="1">
    <source>
        <dbReference type="EMBL" id="CAN72888.1"/>
    </source>
</evidence>
<organism evidence="1">
    <name type="scientific">Vitis vinifera</name>
    <name type="common">Grape</name>
    <dbReference type="NCBI Taxonomy" id="29760"/>
    <lineage>
        <taxon>Eukaryota</taxon>
        <taxon>Viridiplantae</taxon>
        <taxon>Streptophyta</taxon>
        <taxon>Embryophyta</taxon>
        <taxon>Tracheophyta</taxon>
        <taxon>Spermatophyta</taxon>
        <taxon>Magnoliopsida</taxon>
        <taxon>eudicotyledons</taxon>
        <taxon>Gunneridae</taxon>
        <taxon>Pentapetalae</taxon>
        <taxon>rosids</taxon>
        <taxon>Vitales</taxon>
        <taxon>Vitaceae</taxon>
        <taxon>Viteae</taxon>
        <taxon>Vitis</taxon>
    </lineage>
</organism>
<dbReference type="AlphaFoldDB" id="A5BZS9"/>
<accession>A5BZS9</accession>
<protein>
    <submittedName>
        <fullName evidence="1">Uncharacterized protein</fullName>
    </submittedName>
</protein>
<dbReference type="ExpressionAtlas" id="A5BZS9">
    <property type="expression patterns" value="baseline and differential"/>
</dbReference>
<sequence length="351" mass="40452">MASDRGRGTTRKVEEHFPRHVQGLGWRKSSRSFAEKTVWRADGDKNPQKRYVQGSDGRTRDVGRLVGIRRSWRRRRVAGKWYEASRAGARSSWCGQCRKKMSPEKFAGKFAAAECFLTTIRLTGKFWEMGKVTGMKHGHRPGIDDTGKLERIRFENMWLFHIDFKDSVSSWWRDVIVEGWNGHNFMQNLQHIKEKLKIWNKASFKDIKERRDVIFSDIANVDSNLERILSLFGRFCNESCEDPWRITGLDLSPISEESASDIYLINEDILVEISFSTSSVGQVPGLLGLLAKYYKFYLEILTVPIFFTGFYIPQGSLVYWVTNSSLSAIQRPNYPNASVGRLDITAEVWPC</sequence>
<reference evidence="1" key="1">
    <citation type="journal article" date="2007" name="PLoS ONE">
        <title>The first genome sequence of an elite grapevine cultivar (Pinot noir Vitis vinifera L.): coping with a highly heterozygous genome.</title>
        <authorList>
            <person name="Velasco R."/>
            <person name="Zharkikh A."/>
            <person name="Troggio M."/>
            <person name="Cartwright D.A."/>
            <person name="Cestaro A."/>
            <person name="Pruss D."/>
            <person name="Pindo M."/>
            <person name="FitzGerald L.M."/>
            <person name="Vezzulli S."/>
            <person name="Reid J."/>
            <person name="Malacarne G."/>
            <person name="Iliev D."/>
            <person name="Coppola G."/>
            <person name="Wardell B."/>
            <person name="Micheletti D."/>
            <person name="Macalma T."/>
            <person name="Facci M."/>
            <person name="Mitchell J.T."/>
            <person name="Perazzolli M."/>
            <person name="Eldredge G."/>
            <person name="Gatto P."/>
            <person name="Oyzerski R."/>
            <person name="Moretto M."/>
            <person name="Gutin N."/>
            <person name="Stefanini M."/>
            <person name="Chen Y."/>
            <person name="Segala C."/>
            <person name="Davenport C."/>
            <person name="Dematte L."/>
            <person name="Mraz A."/>
            <person name="Battilana J."/>
            <person name="Stormo K."/>
            <person name="Costa F."/>
            <person name="Tao Q."/>
            <person name="Si-Ammour A."/>
            <person name="Harkins T."/>
            <person name="Lackey A."/>
            <person name="Perbost C."/>
            <person name="Taillon B."/>
            <person name="Stella A."/>
            <person name="Solovyev V."/>
            <person name="Fawcett J.A."/>
            <person name="Sterck L."/>
            <person name="Vandepoele K."/>
            <person name="Grando S.M."/>
            <person name="Toppo S."/>
            <person name="Moser C."/>
            <person name="Lanchbury J."/>
            <person name="Bogden R."/>
            <person name="Skolnick M."/>
            <person name="Sgaramella V."/>
            <person name="Bhatnagar S.K."/>
            <person name="Fontana P."/>
            <person name="Gutin A."/>
            <person name="Van de Peer Y."/>
            <person name="Salamini F."/>
            <person name="Viola R."/>
        </authorList>
    </citation>
    <scope>NUCLEOTIDE SEQUENCE</scope>
</reference>